<gene>
    <name evidence="1" type="ORF">A3J58_02545</name>
</gene>
<dbReference type="EMBL" id="MHQM01000013">
    <property type="protein sequence ID" value="OHA04092.1"/>
    <property type="molecule type" value="Genomic_DNA"/>
</dbReference>
<dbReference type="InterPro" id="IPR024078">
    <property type="entry name" value="LmbE-like_dom_sf"/>
</dbReference>
<reference evidence="1 2" key="1">
    <citation type="journal article" date="2016" name="Nat. Commun.">
        <title>Thousands of microbial genomes shed light on interconnected biogeochemical processes in an aquifer system.</title>
        <authorList>
            <person name="Anantharaman K."/>
            <person name="Brown C.T."/>
            <person name="Hug L.A."/>
            <person name="Sharon I."/>
            <person name="Castelle C.J."/>
            <person name="Probst A.J."/>
            <person name="Thomas B.C."/>
            <person name="Singh A."/>
            <person name="Wilkins M.J."/>
            <person name="Karaoz U."/>
            <person name="Brodie E.L."/>
            <person name="Williams K.H."/>
            <person name="Hubbard S.S."/>
            <person name="Banfield J.F."/>
        </authorList>
    </citation>
    <scope>NUCLEOTIDE SEQUENCE [LARGE SCALE GENOMIC DNA]</scope>
</reference>
<evidence type="ECO:0000313" key="1">
    <source>
        <dbReference type="EMBL" id="OHA04092.1"/>
    </source>
</evidence>
<dbReference type="PANTHER" id="PTHR12993:SF30">
    <property type="entry name" value="N-ACETYL-ALPHA-D-GLUCOSAMINYL L-MALATE DEACETYLASE 1"/>
    <property type="match status" value="1"/>
</dbReference>
<dbReference type="PANTHER" id="PTHR12993">
    <property type="entry name" value="N-ACETYLGLUCOSAMINYL-PHOSPHATIDYLINOSITOL DE-N-ACETYLASE-RELATED"/>
    <property type="match status" value="1"/>
</dbReference>
<name>A0A1G2L002_9BACT</name>
<evidence type="ECO:0000313" key="2">
    <source>
        <dbReference type="Proteomes" id="UP000178510"/>
    </source>
</evidence>
<evidence type="ECO:0008006" key="3">
    <source>
        <dbReference type="Google" id="ProtNLM"/>
    </source>
</evidence>
<dbReference type="Gene3D" id="3.40.50.10320">
    <property type="entry name" value="LmbE-like"/>
    <property type="match status" value="1"/>
</dbReference>
<protein>
    <recommendedName>
        <fullName evidence="3">GlcNAc-PI de-N-acetylase</fullName>
    </recommendedName>
</protein>
<dbReference type="GO" id="GO:0016811">
    <property type="term" value="F:hydrolase activity, acting on carbon-nitrogen (but not peptide) bonds, in linear amides"/>
    <property type="evidence" value="ECO:0007669"/>
    <property type="project" value="TreeGrafter"/>
</dbReference>
<dbReference type="Proteomes" id="UP000178510">
    <property type="component" value="Unassembled WGS sequence"/>
</dbReference>
<dbReference type="Pfam" id="PF02585">
    <property type="entry name" value="PIG-L"/>
    <property type="match status" value="1"/>
</dbReference>
<dbReference type="InterPro" id="IPR003737">
    <property type="entry name" value="GlcNAc_PI_deacetylase-related"/>
</dbReference>
<proteinExistence type="predicted"/>
<comment type="caution">
    <text evidence="1">The sequence shown here is derived from an EMBL/GenBank/DDBJ whole genome shotgun (WGS) entry which is preliminary data.</text>
</comment>
<dbReference type="STRING" id="1802274.A3J58_02545"/>
<dbReference type="AlphaFoldDB" id="A0A1G2L002"/>
<sequence>MERFHDFVTGYLGLLQEAKNIPLGQYVSAWPELPPDAPVAVILSAHPDDEVMTGMPLGIRLRRAGYRIVNIAVTVGSPDQYERRLQELQGACTYLGIQLVVPLIGGLRGQIKSNCPQDWQYAVDEITNIIKPLRPKVVITHHEGDAHHDHIAVSKLTHQVLLKELPALDCVLACGEYWRDLQRPNLQLEVSAGDLAILLEGLSFHKGELARNPYHLLWPAFMSTKVRYGEIVKGWGTGAPSFDFSVMYRLKRSHDGALYDYLSPTQLGADQPIELILPRAN</sequence>
<dbReference type="SUPFAM" id="SSF102588">
    <property type="entry name" value="LmbE-like"/>
    <property type="match status" value="1"/>
</dbReference>
<accession>A0A1G2L002</accession>
<organism evidence="1 2">
    <name type="scientific">Candidatus Sungbacteria bacterium RIFCSPHIGHO2_02_FULL_52_23</name>
    <dbReference type="NCBI Taxonomy" id="1802274"/>
    <lineage>
        <taxon>Bacteria</taxon>
        <taxon>Candidatus Sungiibacteriota</taxon>
    </lineage>
</organism>